<evidence type="ECO:0000259" key="3">
    <source>
        <dbReference type="PROSITE" id="PS50102"/>
    </source>
</evidence>
<evidence type="ECO:0000313" key="5">
    <source>
        <dbReference type="Proteomes" id="UP000055060"/>
    </source>
</evidence>
<dbReference type="SMART" id="SM00360">
    <property type="entry name" value="RRM"/>
    <property type="match status" value="1"/>
</dbReference>
<dbReference type="Pfam" id="PF00076">
    <property type="entry name" value="RRM_1"/>
    <property type="match status" value="1"/>
</dbReference>
<reference evidence="4" key="1">
    <citation type="submission" date="2015-07" db="EMBL/GenBank/DDBJ databases">
        <title>Draft Genome Sequences of Anaerolinea thermolimosa IMO-1, Bellilinea caldifistulae GOMI-1, Leptolinea tardivitalis YMTK-2, Levilinea saccharolytica KIBI-1,Longilinea arvoryzae KOME-1, Previously Described as Members of the Anaerolineaceae (Chloroflexi).</title>
        <authorList>
            <person name="Sekiguchi Y."/>
            <person name="Ohashi A."/>
            <person name="Matsuura N."/>
            <person name="Tourlousse M.D."/>
        </authorList>
    </citation>
    <scope>NUCLEOTIDE SEQUENCE [LARGE SCALE GENOMIC DNA]</scope>
    <source>
        <strain evidence="4">KOME-1</strain>
    </source>
</reference>
<keyword evidence="5" id="KW-1185">Reference proteome</keyword>
<dbReference type="InterPro" id="IPR052462">
    <property type="entry name" value="SLIRP/GR-RBP-like"/>
</dbReference>
<evidence type="ECO:0000313" key="4">
    <source>
        <dbReference type="EMBL" id="GAP12639.1"/>
    </source>
</evidence>
<protein>
    <submittedName>
        <fullName evidence="4">RNA-binding protein</fullName>
    </submittedName>
</protein>
<evidence type="ECO:0000256" key="1">
    <source>
        <dbReference type="ARBA" id="ARBA00022884"/>
    </source>
</evidence>
<keyword evidence="1" id="KW-0694">RNA-binding</keyword>
<sequence>MEVKLYVGNMSYDTTDEQLRTMFTEAGQVVSVDVIKDRDTGTPKGFAFITMGSQDDATKAITMFNSKEVGGRPLTVNTAKPREDRGGSRSNNGPSHGNRRY</sequence>
<dbReference type="SUPFAM" id="SSF54928">
    <property type="entry name" value="RNA-binding domain, RBD"/>
    <property type="match status" value="1"/>
</dbReference>
<dbReference type="InterPro" id="IPR012677">
    <property type="entry name" value="Nucleotide-bd_a/b_plait_sf"/>
</dbReference>
<name>A0A0S7B689_9CHLR</name>
<dbReference type="InterPro" id="IPR035979">
    <property type="entry name" value="RBD_domain_sf"/>
</dbReference>
<dbReference type="AlphaFoldDB" id="A0A0S7B689"/>
<dbReference type="EMBL" id="DF967972">
    <property type="protein sequence ID" value="GAP12639.1"/>
    <property type="molecule type" value="Genomic_DNA"/>
</dbReference>
<dbReference type="GO" id="GO:0003723">
    <property type="term" value="F:RNA binding"/>
    <property type="evidence" value="ECO:0007669"/>
    <property type="project" value="UniProtKB-KW"/>
</dbReference>
<dbReference type="STRING" id="360412.LARV_00375"/>
<proteinExistence type="predicted"/>
<dbReference type="PANTHER" id="PTHR48027">
    <property type="entry name" value="HETEROGENEOUS NUCLEAR RIBONUCLEOPROTEIN 87F-RELATED"/>
    <property type="match status" value="1"/>
</dbReference>
<dbReference type="Proteomes" id="UP000055060">
    <property type="component" value="Unassembled WGS sequence"/>
</dbReference>
<feature type="region of interest" description="Disordered" evidence="2">
    <location>
        <begin position="68"/>
        <end position="101"/>
    </location>
</feature>
<dbReference type="Gene3D" id="3.30.70.330">
    <property type="match status" value="1"/>
</dbReference>
<dbReference type="OrthoDB" id="9798855at2"/>
<feature type="domain" description="RRM" evidence="3">
    <location>
        <begin position="3"/>
        <end position="81"/>
    </location>
</feature>
<dbReference type="PROSITE" id="PS50102">
    <property type="entry name" value="RRM"/>
    <property type="match status" value="1"/>
</dbReference>
<dbReference type="InterPro" id="IPR000504">
    <property type="entry name" value="RRM_dom"/>
</dbReference>
<gene>
    <name evidence="4" type="ORF">LARV_00375</name>
</gene>
<evidence type="ECO:0000256" key="2">
    <source>
        <dbReference type="SAM" id="MobiDB-lite"/>
    </source>
</evidence>
<accession>A0A0S7B689</accession>
<organism evidence="4">
    <name type="scientific">Longilinea arvoryzae</name>
    <dbReference type="NCBI Taxonomy" id="360412"/>
    <lineage>
        <taxon>Bacteria</taxon>
        <taxon>Bacillati</taxon>
        <taxon>Chloroflexota</taxon>
        <taxon>Anaerolineae</taxon>
        <taxon>Anaerolineales</taxon>
        <taxon>Anaerolineaceae</taxon>
        <taxon>Longilinea</taxon>
    </lineage>
</organism>